<feature type="compositionally biased region" description="Polar residues" evidence="3">
    <location>
        <begin position="510"/>
        <end position="520"/>
    </location>
</feature>
<feature type="non-terminal residue" evidence="8">
    <location>
        <position position="1"/>
    </location>
</feature>
<feature type="domain" description="CRIC" evidence="7">
    <location>
        <begin position="88"/>
        <end position="181"/>
    </location>
</feature>
<keyword evidence="8" id="KW-0808">Transferase</keyword>
<feature type="region of interest" description="Disordered" evidence="3">
    <location>
        <begin position="663"/>
        <end position="683"/>
    </location>
</feature>
<accession>A0A8X7X5U5</accession>
<gene>
    <name evidence="8" type="primary">Cnksr1</name>
    <name evidence="8" type="ORF">GTO96_0011196</name>
</gene>
<keyword evidence="8" id="KW-0418">Kinase</keyword>
<dbReference type="InterPro" id="IPR051566">
    <property type="entry name" value="CNKSR"/>
</dbReference>
<dbReference type="Gene3D" id="2.30.42.10">
    <property type="match status" value="1"/>
</dbReference>
<feature type="region of interest" description="Disordered" evidence="3">
    <location>
        <begin position="510"/>
        <end position="555"/>
    </location>
</feature>
<dbReference type="InterPro" id="IPR011993">
    <property type="entry name" value="PH-like_dom_sf"/>
</dbReference>
<dbReference type="Proteomes" id="UP000886611">
    <property type="component" value="Unassembled WGS sequence"/>
</dbReference>
<dbReference type="PROSITE" id="PS51290">
    <property type="entry name" value="CRIC"/>
    <property type="match status" value="1"/>
</dbReference>
<dbReference type="PROSITE" id="PS50106">
    <property type="entry name" value="PDZ"/>
    <property type="match status" value="1"/>
</dbReference>
<feature type="region of interest" description="Disordered" evidence="3">
    <location>
        <begin position="480"/>
        <end position="499"/>
    </location>
</feature>
<feature type="coiled-coil region" evidence="2">
    <location>
        <begin position="281"/>
        <end position="312"/>
    </location>
</feature>
<dbReference type="PROSITE" id="PS50105">
    <property type="entry name" value="SAM_DOMAIN"/>
    <property type="match status" value="1"/>
</dbReference>
<dbReference type="InterPro" id="IPR036034">
    <property type="entry name" value="PDZ_sf"/>
</dbReference>
<name>A0A8X7X5U5_POLSE</name>
<evidence type="ECO:0000256" key="1">
    <source>
        <dbReference type="ARBA" id="ARBA00009498"/>
    </source>
</evidence>
<dbReference type="InterPro" id="IPR001849">
    <property type="entry name" value="PH_domain"/>
</dbReference>
<feature type="domain" description="PDZ" evidence="6">
    <location>
        <begin position="210"/>
        <end position="266"/>
    </location>
</feature>
<dbReference type="InterPro" id="IPR013761">
    <property type="entry name" value="SAM/pointed_sf"/>
</dbReference>
<evidence type="ECO:0000256" key="2">
    <source>
        <dbReference type="SAM" id="Coils"/>
    </source>
</evidence>
<dbReference type="SUPFAM" id="SSF50729">
    <property type="entry name" value="PH domain-like"/>
    <property type="match status" value="1"/>
</dbReference>
<evidence type="ECO:0000256" key="3">
    <source>
        <dbReference type="SAM" id="MobiDB-lite"/>
    </source>
</evidence>
<dbReference type="AlphaFoldDB" id="A0A8X7X5U5"/>
<feature type="compositionally biased region" description="Low complexity" evidence="3">
    <location>
        <begin position="668"/>
        <end position="683"/>
    </location>
</feature>
<feature type="coiled-coil region" evidence="2">
    <location>
        <begin position="600"/>
        <end position="627"/>
    </location>
</feature>
<dbReference type="Gene3D" id="2.30.29.30">
    <property type="entry name" value="Pleckstrin-homology domain (PH domain)/Phosphotyrosine-binding domain (PTB)"/>
    <property type="match status" value="1"/>
</dbReference>
<dbReference type="InterPro" id="IPR001660">
    <property type="entry name" value="SAM"/>
</dbReference>
<feature type="compositionally biased region" description="Acidic residues" evidence="3">
    <location>
        <begin position="483"/>
        <end position="494"/>
    </location>
</feature>
<dbReference type="InterPro" id="IPR001478">
    <property type="entry name" value="PDZ"/>
</dbReference>
<comment type="caution">
    <text evidence="8">The sequence shown here is derived from an EMBL/GenBank/DDBJ whole genome shotgun (WGS) entry which is preliminary data.</text>
</comment>
<feature type="compositionally biased region" description="Polar residues" evidence="3">
    <location>
        <begin position="535"/>
        <end position="546"/>
    </location>
</feature>
<proteinExistence type="inferred from homology"/>
<comment type="similarity">
    <text evidence="1">Belongs to the CNKSR family.</text>
</comment>
<feature type="domain" description="SAM" evidence="5">
    <location>
        <begin position="38"/>
        <end position="80"/>
    </location>
</feature>
<dbReference type="Gene3D" id="1.10.150.50">
    <property type="entry name" value="Transcription Factor, Ets-1"/>
    <property type="match status" value="1"/>
</dbReference>
<evidence type="ECO:0000259" key="6">
    <source>
        <dbReference type="PROSITE" id="PS50106"/>
    </source>
</evidence>
<reference evidence="8 9" key="1">
    <citation type="journal article" date="2021" name="Cell">
        <title>Tracing the genetic footprints of vertebrate landing in non-teleost ray-finned fishes.</title>
        <authorList>
            <person name="Bi X."/>
            <person name="Wang K."/>
            <person name="Yang L."/>
            <person name="Pan H."/>
            <person name="Jiang H."/>
            <person name="Wei Q."/>
            <person name="Fang M."/>
            <person name="Yu H."/>
            <person name="Zhu C."/>
            <person name="Cai Y."/>
            <person name="He Y."/>
            <person name="Gan X."/>
            <person name="Zeng H."/>
            <person name="Yu D."/>
            <person name="Zhu Y."/>
            <person name="Jiang H."/>
            <person name="Qiu Q."/>
            <person name="Yang H."/>
            <person name="Zhang Y.E."/>
            <person name="Wang W."/>
            <person name="Zhu M."/>
            <person name="He S."/>
            <person name="Zhang G."/>
        </authorList>
    </citation>
    <scope>NUCLEOTIDE SEQUENCE [LARGE SCALE GENOMIC DNA]</scope>
    <source>
        <strain evidence="8">Bchr_013</strain>
    </source>
</reference>
<dbReference type="PANTHER" id="PTHR12844">
    <property type="entry name" value="CONNECTOR ENCHANCER OF KINASE SUPPRESSOR OF RAS"/>
    <property type="match status" value="1"/>
</dbReference>
<evidence type="ECO:0000313" key="9">
    <source>
        <dbReference type="Proteomes" id="UP000886611"/>
    </source>
</evidence>
<dbReference type="PANTHER" id="PTHR12844:SF10">
    <property type="entry name" value="CONNECTOR ENHANCER OF KINASE SUPPRESSOR OF RAS 1"/>
    <property type="match status" value="1"/>
</dbReference>
<protein>
    <submittedName>
        <fullName evidence="8">CNKR1 kinase</fullName>
    </submittedName>
</protein>
<dbReference type="PROSITE" id="PS50003">
    <property type="entry name" value="PH_DOMAIN"/>
    <property type="match status" value="1"/>
</dbReference>
<evidence type="ECO:0000313" key="8">
    <source>
        <dbReference type="EMBL" id="KAG2460682.1"/>
    </source>
</evidence>
<feature type="domain" description="PH" evidence="4">
    <location>
        <begin position="368"/>
        <end position="467"/>
    </location>
</feature>
<dbReference type="SUPFAM" id="SSF50156">
    <property type="entry name" value="PDZ domain-like"/>
    <property type="match status" value="1"/>
</dbReference>
<sequence length="739" mass="82741">MSSLYFDTCGPPNVAARTPSGPNPLEHSLEPTANQYPFEAWHLTGEQLLNLSYQDLEKLGVSKIGHQELFLEAIESLCSLNYDITRENMRSLVEKLKGVSVTLQGKIQSRWKTNTYNGMAVSKIAPDLLQSIIDLILAAKALFSWLNRYLYTNVNDYSVSQDIINLCTELGNSVQKCKQLVSICDAILNTHSEELLKQTAQLHAVELIPVSPGDSLSPADLCEEILVGDEVIQVNNQVVVGWNRKKLIGKLQEDPNTVTLVLKKIPKSTQVPAVSESPTIFKRLTSVIAALKQQSKSEREELDKKVKDTSEVGSKTPLFEESKKSALIISSSAGSHSEKDHLSELDLHESGMRSSASRRRISCRELGKPDCDGWLWKKKEGSMFVTQKWQHFWCVLKGHSLYWYESQQEEKAVGFVNLATYTIESGGEHKRKYVYRIAHEKFKSFYFAADNVSDMSKWINCLITAIKNCKRISKNLPNKEEDCYSETEPEDDETSSPQTFRRNTFVKHTQSAAASNQSRFLASKSKRKDVKNKENLPQVSESTAGATGTAEKHVTGHDDEMGLLFNRIKEGGVSLIGCQQPFTTDHFRRSFVKRSKNPAINEKALELRALQSTLKAKELELQVLNKILDDPELTAQKFRLWKGKHEELFSEIEKMEKAKLPGHKESIASKCSSTSSTESDLLSPAHNSVPALPAVDQGEMLVDSEPEACEQVHVTQDNVPHTAGLQGAASISQEDYFFI</sequence>
<dbReference type="Pfam" id="PF00169">
    <property type="entry name" value="PH"/>
    <property type="match status" value="1"/>
</dbReference>
<evidence type="ECO:0000259" key="5">
    <source>
        <dbReference type="PROSITE" id="PS50105"/>
    </source>
</evidence>
<feature type="non-terminal residue" evidence="8">
    <location>
        <position position="739"/>
    </location>
</feature>
<keyword evidence="9" id="KW-1185">Reference proteome</keyword>
<organism evidence="8 9">
    <name type="scientific">Polypterus senegalus</name>
    <name type="common">Senegal bichir</name>
    <dbReference type="NCBI Taxonomy" id="55291"/>
    <lineage>
        <taxon>Eukaryota</taxon>
        <taxon>Metazoa</taxon>
        <taxon>Chordata</taxon>
        <taxon>Craniata</taxon>
        <taxon>Vertebrata</taxon>
        <taxon>Euteleostomi</taxon>
        <taxon>Actinopterygii</taxon>
        <taxon>Polypteriformes</taxon>
        <taxon>Polypteridae</taxon>
        <taxon>Polypterus</taxon>
    </lineage>
</organism>
<dbReference type="Pfam" id="PF00536">
    <property type="entry name" value="SAM_1"/>
    <property type="match status" value="1"/>
</dbReference>
<dbReference type="SMART" id="SM00233">
    <property type="entry name" value="PH"/>
    <property type="match status" value="1"/>
</dbReference>
<dbReference type="InterPro" id="IPR017874">
    <property type="entry name" value="CRIC_domain"/>
</dbReference>
<keyword evidence="2" id="KW-0175">Coiled coil</keyword>
<feature type="region of interest" description="Disordered" evidence="3">
    <location>
        <begin position="1"/>
        <end position="28"/>
    </location>
</feature>
<dbReference type="GO" id="GO:0016301">
    <property type="term" value="F:kinase activity"/>
    <property type="evidence" value="ECO:0007669"/>
    <property type="project" value="UniProtKB-KW"/>
</dbReference>
<dbReference type="Pfam" id="PF10534">
    <property type="entry name" value="CRIC_ras_sig"/>
    <property type="match status" value="1"/>
</dbReference>
<dbReference type="SUPFAM" id="SSF47769">
    <property type="entry name" value="SAM/Pointed domain"/>
    <property type="match status" value="1"/>
</dbReference>
<evidence type="ECO:0000259" key="4">
    <source>
        <dbReference type="PROSITE" id="PS50003"/>
    </source>
</evidence>
<evidence type="ECO:0000259" key="7">
    <source>
        <dbReference type="PROSITE" id="PS51290"/>
    </source>
</evidence>
<dbReference type="EMBL" id="JAATIS010004753">
    <property type="protein sequence ID" value="KAG2460682.1"/>
    <property type="molecule type" value="Genomic_DNA"/>
</dbReference>